<evidence type="ECO:0000259" key="3">
    <source>
        <dbReference type="PROSITE" id="PS50263"/>
    </source>
</evidence>
<accession>Q5EG61</accession>
<name>Q5EG61_PSEFL</name>
<dbReference type="Gene3D" id="3.60.110.10">
    <property type="entry name" value="Carbon-nitrogen hydrolase"/>
    <property type="match status" value="1"/>
</dbReference>
<dbReference type="BRENDA" id="3.5.5.5">
    <property type="organism ID" value="5121"/>
</dbReference>
<dbReference type="PROSITE" id="PS00921">
    <property type="entry name" value="NITRIL_CHT_2"/>
    <property type="match status" value="1"/>
</dbReference>
<comment type="similarity">
    <text evidence="1">Belongs to the carbon-nitrogen hydrolase superfamily. Nitrilase family.</text>
</comment>
<dbReference type="EMDB" id="EMD-11158"/>
<dbReference type="InterPro" id="IPR000132">
    <property type="entry name" value="Nitrilase/CN_hydratase_CS"/>
</dbReference>
<protein>
    <submittedName>
        <fullName evidence="4">NitA</fullName>
    </submittedName>
</protein>
<dbReference type="SMR" id="Q5EG61"/>
<sequence>MTVHKKQYKVAAVQAAPAFLDLEAGVAKAIGLIAQAAAEGASLVAFPEAWLPGYPWWIWLDSPAGGMRFVQRNFDNALEVGSEPFERLCRAAAQHKIYVVLGFTERSGGTLYLAQAIIDDCGRVVATRRKLKPTHVERSVYGEGDGSDLAVHDTTLGRLGALCCAEHIQPLSKYAMYAQHEQVHIAAWPSFSVYRGAAFQLSAQANNAASQVYALEGQCFVLAPCAPVSKEMLDELIDSPAKAELLLEGGGFAMIYGPDGAPLCTPLAETEEGILYADIDLGVIGVAKAAYDPVGHYSRPDVLRLLVNREPMTRVHYVQPQSLPETSVLAFGAGADAIRSEENPEEQGDK</sequence>
<feature type="domain" description="CN hydrolase" evidence="3">
    <location>
        <begin position="8"/>
        <end position="281"/>
    </location>
</feature>
<dbReference type="CDD" id="cd07564">
    <property type="entry name" value="nitrilases_CHs"/>
    <property type="match status" value="1"/>
</dbReference>
<dbReference type="PANTHER" id="PTHR46044:SF1">
    <property type="entry name" value="CN HYDROLASE DOMAIN-CONTAINING PROTEIN"/>
    <property type="match status" value="1"/>
</dbReference>
<keyword evidence="5" id="KW-0002">3D-structure</keyword>
<feature type="active site" description="Proton acceptor" evidence="2">
    <location>
        <position position="48"/>
    </location>
</feature>
<dbReference type="SUPFAM" id="SSF56317">
    <property type="entry name" value="Carbon-nitrogen hydrolase"/>
    <property type="match status" value="1"/>
</dbReference>
<dbReference type="PROSITE" id="PS50263">
    <property type="entry name" value="CN_HYDROLASE"/>
    <property type="match status" value="1"/>
</dbReference>
<evidence type="ECO:0007829" key="5">
    <source>
        <dbReference type="PDB" id="6ZBY"/>
    </source>
</evidence>
<dbReference type="EMBL" id="AY885240">
    <property type="protein sequence ID" value="AAW79573.1"/>
    <property type="molecule type" value="Genomic_DNA"/>
</dbReference>
<gene>
    <name evidence="4" type="primary">nitA</name>
</gene>
<evidence type="ECO:0000313" key="4">
    <source>
        <dbReference type="EMBL" id="AAW79573.1"/>
    </source>
</evidence>
<dbReference type="InterPro" id="IPR044149">
    <property type="entry name" value="Nitrilases_CHs"/>
</dbReference>
<reference evidence="5" key="2">
    <citation type="submission" date="2020-06" db="PDB data bank">
        <title>Cryo-EM structure of the nitrilase from Pseudomonas fluorescens EBC191 at 3.3 Angstroms.</title>
        <authorList>
            <person name="Eppinger E."/>
            <person name="Stolz A."/>
            <person name="Sewell B.T."/>
        </authorList>
    </citation>
    <scope>STRUCTURE BY ELECTRON MICROSCOPY (3.10 ANGSTROMS)</scope>
</reference>
<dbReference type="InterPro" id="IPR036526">
    <property type="entry name" value="C-N_Hydrolase_sf"/>
</dbReference>
<dbReference type="AlphaFoldDB" id="Q5EG61"/>
<evidence type="ECO:0000256" key="1">
    <source>
        <dbReference type="ARBA" id="ARBA00008129"/>
    </source>
</evidence>
<dbReference type="Pfam" id="PF00795">
    <property type="entry name" value="CN_hydrolase"/>
    <property type="match status" value="1"/>
</dbReference>
<dbReference type="BRENDA" id="3.5.5.7">
    <property type="organism ID" value="5121"/>
</dbReference>
<dbReference type="GO" id="GO:0000257">
    <property type="term" value="F:nitrilase activity"/>
    <property type="evidence" value="ECO:0007669"/>
    <property type="project" value="UniProtKB-ARBA"/>
</dbReference>
<dbReference type="GO" id="GO:0051410">
    <property type="term" value="P:detoxification of nitrogen compound"/>
    <property type="evidence" value="ECO:0007669"/>
    <property type="project" value="TreeGrafter"/>
</dbReference>
<dbReference type="PDB" id="6ZBY">
    <property type="method" value="EM"/>
    <property type="resolution" value="3.10 A"/>
    <property type="chains" value="A/B/C/D/E/F/G/H/I/J/K/L=1-350"/>
</dbReference>
<dbReference type="PROSITE" id="PS00920">
    <property type="entry name" value="NITRIL_CHT_1"/>
    <property type="match status" value="1"/>
</dbReference>
<dbReference type="GO" id="GO:0018822">
    <property type="term" value="F:nitrile hydratase activity"/>
    <property type="evidence" value="ECO:0007669"/>
    <property type="project" value="TreeGrafter"/>
</dbReference>
<evidence type="ECO:0000256" key="2">
    <source>
        <dbReference type="PROSITE-ProRule" id="PRU10139"/>
    </source>
</evidence>
<dbReference type="BRENDA" id="3.5.5.1">
    <property type="organism ID" value="5121"/>
</dbReference>
<reference evidence="4" key="1">
    <citation type="journal article" date="2005" name="Microbiology">
        <title>Nitrilase from Pseudomonas fluorescens EBC191: cloning and heterologous expression of the gene and biochemical characterization of the recombinant enzyme.</title>
        <authorList>
            <person name="Kiziak C."/>
            <person name="Conradt D."/>
            <person name="Stolz A."/>
            <person name="Mattes R."/>
            <person name="Klein J."/>
        </authorList>
    </citation>
    <scope>NUCLEOTIDE SEQUENCE</scope>
    <source>
        <strain evidence="4">EBC191</strain>
    </source>
</reference>
<organism evidence="4">
    <name type="scientific">Pseudomonas fluorescens</name>
    <dbReference type="NCBI Taxonomy" id="294"/>
    <lineage>
        <taxon>Bacteria</taxon>
        <taxon>Pseudomonadati</taxon>
        <taxon>Pseudomonadota</taxon>
        <taxon>Gammaproteobacteria</taxon>
        <taxon>Pseudomonadales</taxon>
        <taxon>Pseudomonadaceae</taxon>
        <taxon>Pseudomonas</taxon>
    </lineage>
</organism>
<dbReference type="PANTHER" id="PTHR46044">
    <property type="entry name" value="NITRILASE"/>
    <property type="match status" value="1"/>
</dbReference>
<proteinExistence type="evidence at protein level"/>
<dbReference type="InterPro" id="IPR003010">
    <property type="entry name" value="C-N_Hydrolase"/>
</dbReference>